<evidence type="ECO:0000256" key="1">
    <source>
        <dbReference type="SAM" id="MobiDB-lite"/>
    </source>
</evidence>
<comment type="caution">
    <text evidence="3">The sequence shown here is derived from an EMBL/GenBank/DDBJ whole genome shotgun (WGS) entry which is preliminary data.</text>
</comment>
<feature type="transmembrane region" description="Helical" evidence="2">
    <location>
        <begin position="44"/>
        <end position="61"/>
    </location>
</feature>
<protein>
    <submittedName>
        <fullName evidence="3">Uncharacterized protein</fullName>
    </submittedName>
</protein>
<feature type="region of interest" description="Disordered" evidence="1">
    <location>
        <begin position="116"/>
        <end position="143"/>
    </location>
</feature>
<reference evidence="3 4" key="1">
    <citation type="journal article" date="2019" name="Environ. Microbiol.">
        <title>Species interactions and distinct microbial communities in high Arctic permafrost affected cryosols are associated with the CH4 and CO2 gas fluxes.</title>
        <authorList>
            <person name="Altshuler I."/>
            <person name="Hamel J."/>
            <person name="Turney S."/>
            <person name="Magnuson E."/>
            <person name="Levesque R."/>
            <person name="Greer C."/>
            <person name="Whyte L.G."/>
        </authorList>
    </citation>
    <scope>NUCLEOTIDE SEQUENCE [LARGE SCALE GENOMIC DNA]</scope>
    <source>
        <strain evidence="3 4">S06.C</strain>
    </source>
</reference>
<feature type="transmembrane region" description="Helical" evidence="2">
    <location>
        <begin position="6"/>
        <end position="24"/>
    </location>
</feature>
<dbReference type="AlphaFoldDB" id="A0A502DR91"/>
<evidence type="ECO:0000313" key="3">
    <source>
        <dbReference type="EMBL" id="TPG27604.1"/>
    </source>
</evidence>
<proteinExistence type="predicted"/>
<keyword evidence="2" id="KW-0812">Transmembrane</keyword>
<organism evidence="3 4">
    <name type="scientific">Variovorax guangxiensis</name>
    <dbReference type="NCBI Taxonomy" id="1775474"/>
    <lineage>
        <taxon>Bacteria</taxon>
        <taxon>Pseudomonadati</taxon>
        <taxon>Pseudomonadota</taxon>
        <taxon>Betaproteobacteria</taxon>
        <taxon>Burkholderiales</taxon>
        <taxon>Comamonadaceae</taxon>
        <taxon>Variovorax</taxon>
    </lineage>
</organism>
<dbReference type="RefSeq" id="WP_140842338.1">
    <property type="nucleotide sequence ID" value="NZ_RCZI01000003.1"/>
</dbReference>
<evidence type="ECO:0000313" key="4">
    <source>
        <dbReference type="Proteomes" id="UP000319212"/>
    </source>
</evidence>
<dbReference type="EMBL" id="RCZI01000003">
    <property type="protein sequence ID" value="TPG27604.1"/>
    <property type="molecule type" value="Genomic_DNA"/>
</dbReference>
<keyword evidence="2" id="KW-0472">Membrane</keyword>
<keyword evidence="2" id="KW-1133">Transmembrane helix</keyword>
<evidence type="ECO:0000256" key="2">
    <source>
        <dbReference type="SAM" id="Phobius"/>
    </source>
</evidence>
<dbReference type="Proteomes" id="UP000319212">
    <property type="component" value="Unassembled WGS sequence"/>
</dbReference>
<sequence length="143" mass="15220">MTAQAVLLALASNVCFVGLVASLYRPVWFHANGRVPSRWKIGGIWLALTIFCALLSLNAGFRSPSEADPTPNVEWTQVGPVTDIVVPADGAMVDDRATEIVRALDEPMDAVKEAVELEPVAPPPPPSITRQAAKPGARASPPR</sequence>
<name>A0A502DR91_9BURK</name>
<accession>A0A502DR91</accession>
<gene>
    <name evidence="3" type="ORF">EAH82_12580</name>
</gene>